<proteinExistence type="predicted"/>
<accession>A0A0F9HPD0</accession>
<dbReference type="EMBL" id="LAZR01023888">
    <property type="protein sequence ID" value="KKL76977.1"/>
    <property type="molecule type" value="Genomic_DNA"/>
</dbReference>
<evidence type="ECO:0000259" key="1">
    <source>
        <dbReference type="Pfam" id="PF04448"/>
    </source>
</evidence>
<name>A0A0F9HPD0_9ZZZZ</name>
<feature type="domain" description="DUF551" evidence="1">
    <location>
        <begin position="3"/>
        <end position="79"/>
    </location>
</feature>
<comment type="caution">
    <text evidence="2">The sequence shown here is derived from an EMBL/GenBank/DDBJ whole genome shotgun (WGS) entry which is preliminary data.</text>
</comment>
<reference evidence="2" key="1">
    <citation type="journal article" date="2015" name="Nature">
        <title>Complex archaea that bridge the gap between prokaryotes and eukaryotes.</title>
        <authorList>
            <person name="Spang A."/>
            <person name="Saw J.H."/>
            <person name="Jorgensen S.L."/>
            <person name="Zaremba-Niedzwiedzka K."/>
            <person name="Martijn J."/>
            <person name="Lind A.E."/>
            <person name="van Eijk R."/>
            <person name="Schleper C."/>
            <person name="Guy L."/>
            <person name="Ettema T.J."/>
        </authorList>
    </citation>
    <scope>NUCLEOTIDE SEQUENCE</scope>
</reference>
<dbReference type="Pfam" id="PF04448">
    <property type="entry name" value="DUF551"/>
    <property type="match status" value="1"/>
</dbReference>
<evidence type="ECO:0000313" key="2">
    <source>
        <dbReference type="EMBL" id="KKL76977.1"/>
    </source>
</evidence>
<dbReference type="AlphaFoldDB" id="A0A0F9HPD0"/>
<sequence>MNWISVKDKLPDEGKWVLIYYYEGGAKESDPPIIEGVEEAKLAIDREMYPNHPVNVWLSPRGFFGGGEVTHWMPKPDFPKKSKSYENSPVLAEYMKILIERIVKNREKIIEAFIAETGLKPSECEQVIESRVDGTSFYIRKRKKE</sequence>
<protein>
    <recommendedName>
        <fullName evidence="1">DUF551 domain-containing protein</fullName>
    </recommendedName>
</protein>
<gene>
    <name evidence="2" type="ORF">LCGC14_2039520</name>
</gene>
<organism evidence="2">
    <name type="scientific">marine sediment metagenome</name>
    <dbReference type="NCBI Taxonomy" id="412755"/>
    <lineage>
        <taxon>unclassified sequences</taxon>
        <taxon>metagenomes</taxon>
        <taxon>ecological metagenomes</taxon>
    </lineage>
</organism>
<dbReference type="InterPro" id="IPR007539">
    <property type="entry name" value="DUF551"/>
</dbReference>